<sequence length="160" mass="18414">MITELIDRILSTFELSCMQSTFLFKTNQQLSLSPSLSLSLQEWPCDPPLSTVPVNPSKLGQDCAEMLYNYRPGIDETHPENSAYLLPLWLRPMVEELDIIEKRGAKCSHRLEKGGRMQEMEEGEKAKLRREGDVHGRNIWEGINEEIERQVRLQGEKRTG</sequence>
<name>A0A9W7BFY5_9STRA</name>
<protein>
    <submittedName>
        <fullName evidence="1">Uncharacterized protein</fullName>
    </submittedName>
</protein>
<dbReference type="EMBL" id="BLQM01000370">
    <property type="protein sequence ID" value="GMH86094.1"/>
    <property type="molecule type" value="Genomic_DNA"/>
</dbReference>
<reference evidence="2" key="1">
    <citation type="journal article" date="2023" name="Commun. Biol.">
        <title>Genome analysis of Parmales, the sister group of diatoms, reveals the evolutionary specialization of diatoms from phago-mixotrophs to photoautotrophs.</title>
        <authorList>
            <person name="Ban H."/>
            <person name="Sato S."/>
            <person name="Yoshikawa S."/>
            <person name="Yamada K."/>
            <person name="Nakamura Y."/>
            <person name="Ichinomiya M."/>
            <person name="Sato N."/>
            <person name="Blanc-Mathieu R."/>
            <person name="Endo H."/>
            <person name="Kuwata A."/>
            <person name="Ogata H."/>
        </authorList>
    </citation>
    <scope>NUCLEOTIDE SEQUENCE [LARGE SCALE GENOMIC DNA]</scope>
</reference>
<accession>A0A9W7BFY5</accession>
<comment type="caution">
    <text evidence="1">The sequence shown here is derived from an EMBL/GenBank/DDBJ whole genome shotgun (WGS) entry which is preliminary data.</text>
</comment>
<dbReference type="AlphaFoldDB" id="A0A9W7BFY5"/>
<gene>
    <name evidence="1" type="ORF">TL16_g10433</name>
</gene>
<organism evidence="1 2">
    <name type="scientific">Triparma laevis f. inornata</name>
    <dbReference type="NCBI Taxonomy" id="1714386"/>
    <lineage>
        <taxon>Eukaryota</taxon>
        <taxon>Sar</taxon>
        <taxon>Stramenopiles</taxon>
        <taxon>Ochrophyta</taxon>
        <taxon>Bolidophyceae</taxon>
        <taxon>Parmales</taxon>
        <taxon>Triparmaceae</taxon>
        <taxon>Triparma</taxon>
    </lineage>
</organism>
<proteinExistence type="predicted"/>
<evidence type="ECO:0000313" key="1">
    <source>
        <dbReference type="EMBL" id="GMH86094.1"/>
    </source>
</evidence>
<evidence type="ECO:0000313" key="2">
    <source>
        <dbReference type="Proteomes" id="UP001162640"/>
    </source>
</evidence>
<dbReference type="Proteomes" id="UP001162640">
    <property type="component" value="Unassembled WGS sequence"/>
</dbReference>